<evidence type="ECO:0000256" key="3">
    <source>
        <dbReference type="ARBA" id="ARBA00022840"/>
    </source>
</evidence>
<evidence type="ECO:0000313" key="7">
    <source>
        <dbReference type="Proteomes" id="UP000245657"/>
    </source>
</evidence>
<dbReference type="InterPro" id="IPR003806">
    <property type="entry name" value="ATP-grasp_PylC-type"/>
</dbReference>
<keyword evidence="1 6" id="KW-0436">Ligase</keyword>
<dbReference type="Proteomes" id="UP000245657">
    <property type="component" value="Unassembled WGS sequence"/>
</dbReference>
<dbReference type="PANTHER" id="PTHR43055">
    <property type="entry name" value="FORMATE-DEPENDENT PHOSPHORIBOSYLGLYCINAMIDE FORMYLTRANSFERASE"/>
    <property type="match status" value="1"/>
</dbReference>
<dbReference type="RefSeq" id="WP_109968541.1">
    <property type="nucleotide sequence ID" value="NZ_CP176093.1"/>
</dbReference>
<comment type="caution">
    <text evidence="6">The sequence shown here is derived from an EMBL/GenBank/DDBJ whole genome shotgun (WGS) entry which is preliminary data.</text>
</comment>
<evidence type="ECO:0000256" key="2">
    <source>
        <dbReference type="ARBA" id="ARBA00022741"/>
    </source>
</evidence>
<accession>A0A2V2N8X9</accession>
<gene>
    <name evidence="6" type="ORF">DK846_08660</name>
</gene>
<dbReference type="Gene3D" id="3.30.470.20">
    <property type="entry name" value="ATP-grasp fold, B domain"/>
    <property type="match status" value="1"/>
</dbReference>
<dbReference type="SUPFAM" id="SSF56059">
    <property type="entry name" value="Glutathione synthetase ATP-binding domain-like"/>
    <property type="match status" value="1"/>
</dbReference>
<organism evidence="6 7">
    <name type="scientific">Methanospirillum lacunae</name>
    <dbReference type="NCBI Taxonomy" id="668570"/>
    <lineage>
        <taxon>Archaea</taxon>
        <taxon>Methanobacteriati</taxon>
        <taxon>Methanobacteriota</taxon>
        <taxon>Stenosarchaea group</taxon>
        <taxon>Methanomicrobia</taxon>
        <taxon>Methanomicrobiales</taxon>
        <taxon>Methanospirillaceae</taxon>
        <taxon>Methanospirillum</taxon>
    </lineage>
</organism>
<dbReference type="GO" id="GO:0046872">
    <property type="term" value="F:metal ion binding"/>
    <property type="evidence" value="ECO:0007669"/>
    <property type="project" value="InterPro"/>
</dbReference>
<keyword evidence="3 4" id="KW-0067">ATP-binding</keyword>
<dbReference type="GO" id="GO:0016874">
    <property type="term" value="F:ligase activity"/>
    <property type="evidence" value="ECO:0007669"/>
    <property type="project" value="UniProtKB-KW"/>
</dbReference>
<dbReference type="PROSITE" id="PS50975">
    <property type="entry name" value="ATP_GRASP"/>
    <property type="match status" value="1"/>
</dbReference>
<reference evidence="6 7" key="1">
    <citation type="submission" date="2018-05" db="EMBL/GenBank/DDBJ databases">
        <title>Draft genome of Methanospirillum lacunae Ki8-1.</title>
        <authorList>
            <person name="Dueholm M.S."/>
            <person name="Nielsen P.H."/>
            <person name="Bakmann L.F."/>
            <person name="Otzen D.E."/>
        </authorList>
    </citation>
    <scope>NUCLEOTIDE SEQUENCE [LARGE SCALE GENOMIC DNA]</scope>
    <source>
        <strain evidence="6 7">Ki8-1</strain>
    </source>
</reference>
<dbReference type="Pfam" id="PF02655">
    <property type="entry name" value="ATP-grasp_3"/>
    <property type="match status" value="1"/>
</dbReference>
<proteinExistence type="predicted"/>
<dbReference type="EMBL" id="QGMY01000007">
    <property type="protein sequence ID" value="PWR72051.1"/>
    <property type="molecule type" value="Genomic_DNA"/>
</dbReference>
<dbReference type="GO" id="GO:0005524">
    <property type="term" value="F:ATP binding"/>
    <property type="evidence" value="ECO:0007669"/>
    <property type="project" value="UniProtKB-UniRule"/>
</dbReference>
<dbReference type="GO" id="GO:0005829">
    <property type="term" value="C:cytosol"/>
    <property type="evidence" value="ECO:0007669"/>
    <property type="project" value="TreeGrafter"/>
</dbReference>
<evidence type="ECO:0000256" key="1">
    <source>
        <dbReference type="ARBA" id="ARBA00022598"/>
    </source>
</evidence>
<dbReference type="OrthoDB" id="11959at2157"/>
<evidence type="ECO:0000313" key="6">
    <source>
        <dbReference type="EMBL" id="PWR72051.1"/>
    </source>
</evidence>
<dbReference type="PANTHER" id="PTHR43055:SF1">
    <property type="entry name" value="FORMATE-DEPENDENT PHOSPHORIBOSYLGLYCINAMIDE FORMYLTRANSFERASE"/>
    <property type="match status" value="1"/>
</dbReference>
<name>A0A2V2N8X9_9EURY</name>
<dbReference type="AlphaFoldDB" id="A0A2V2N8X9"/>
<protein>
    <submittedName>
        <fullName evidence="6">ATP-dependent carboligase</fullName>
    </submittedName>
</protein>
<evidence type="ECO:0000259" key="5">
    <source>
        <dbReference type="PROSITE" id="PS50975"/>
    </source>
</evidence>
<dbReference type="InterPro" id="IPR011761">
    <property type="entry name" value="ATP-grasp"/>
</dbReference>
<keyword evidence="2 4" id="KW-0547">Nucleotide-binding</keyword>
<dbReference type="GeneID" id="97548083"/>
<sequence length="362" mass="39325">MTRATQRILVAGFSTRHVVSSAVRAGLEVCAIDNFCDQDLRRLVFAYKRFEELAELPDLIRSFCREQKVDAVITTSGAEDLQDLPVPILGTDPGTAAKFLDKSLTQQFFEEHGFPVPARVLPGVFPAMLKPCRGSGGWRNALVTSEEDIRAWESLFPDEPYLLQELMPGIPASVCCVANGHKAVAVAANLQILRGSEEARFGFCGSVTPFCHPLAEQMCIMAEKIASASGCCGVLGIDFLVTDTKITAIEVNPRFVATLDTIERATGCNLVKMHIDACNGVLPDTIPKAEKTSIRQILFAPRDLTIRIDLSALIPDVADIPVPPASFEQGDAVISVYGEGEDEASARLTLDNTIRRVTQYIG</sequence>
<keyword evidence="7" id="KW-1185">Reference proteome</keyword>
<feature type="domain" description="ATP-grasp" evidence="5">
    <location>
        <begin position="98"/>
        <end position="279"/>
    </location>
</feature>
<evidence type="ECO:0000256" key="4">
    <source>
        <dbReference type="PROSITE-ProRule" id="PRU00409"/>
    </source>
</evidence>